<dbReference type="AlphaFoldDB" id="A0A2H0BH11"/>
<evidence type="ECO:0000313" key="2">
    <source>
        <dbReference type="Proteomes" id="UP000228495"/>
    </source>
</evidence>
<dbReference type="SUPFAM" id="SSF52540">
    <property type="entry name" value="P-loop containing nucleoside triphosphate hydrolases"/>
    <property type="match status" value="1"/>
</dbReference>
<dbReference type="GO" id="GO:0006261">
    <property type="term" value="P:DNA-templated DNA replication"/>
    <property type="evidence" value="ECO:0007669"/>
    <property type="project" value="TreeGrafter"/>
</dbReference>
<dbReference type="InterPro" id="IPR027417">
    <property type="entry name" value="P-loop_NTPase"/>
</dbReference>
<sequence>MASSSYIVIDHHDKVSLKSHPDNFLIDSQSGYGIDIIRKLISWSQTKPFSRTFKVVVIAQANTIGVEAQNALLKTLEEPSPHTTLILTTPQETMLLPTIISRCQRINSLEDIPQNTPWSKEIIITTDSKSYSEFPIITSQKTALHAAESLAKTDRSMMVDSLEEWGTTLSKNNTNTKSSTLKQLIETKKHIAANGNIQLNLEILFLHIAQNAKELKLT</sequence>
<dbReference type="Proteomes" id="UP000228495">
    <property type="component" value="Unassembled WGS sequence"/>
</dbReference>
<proteinExistence type="predicted"/>
<gene>
    <name evidence="1" type="ORF">COX05_00295</name>
</gene>
<dbReference type="Gene3D" id="3.40.50.300">
    <property type="entry name" value="P-loop containing nucleotide triphosphate hydrolases"/>
    <property type="match status" value="1"/>
</dbReference>
<evidence type="ECO:0008006" key="3">
    <source>
        <dbReference type="Google" id="ProtNLM"/>
    </source>
</evidence>
<comment type="caution">
    <text evidence="1">The sequence shown here is derived from an EMBL/GenBank/DDBJ whole genome shotgun (WGS) entry which is preliminary data.</text>
</comment>
<protein>
    <recommendedName>
        <fullName evidence="3">DNA polymerase III subunit delta</fullName>
    </recommendedName>
</protein>
<accession>A0A2H0BH11</accession>
<dbReference type="InterPro" id="IPR050238">
    <property type="entry name" value="DNA_Rep/Repair_Clamp_Loader"/>
</dbReference>
<reference evidence="1 2" key="1">
    <citation type="submission" date="2017-09" db="EMBL/GenBank/DDBJ databases">
        <title>Depth-based differentiation of microbial function through sediment-hosted aquifers and enrichment of novel symbionts in the deep terrestrial subsurface.</title>
        <authorList>
            <person name="Probst A.J."/>
            <person name="Ladd B."/>
            <person name="Jarett J.K."/>
            <person name="Geller-Mcgrath D.E."/>
            <person name="Sieber C.M."/>
            <person name="Emerson J.B."/>
            <person name="Anantharaman K."/>
            <person name="Thomas B.C."/>
            <person name="Malmstrom R."/>
            <person name="Stieglmeier M."/>
            <person name="Klingl A."/>
            <person name="Woyke T."/>
            <person name="Ryan C.M."/>
            <person name="Banfield J.F."/>
        </authorList>
    </citation>
    <scope>NUCLEOTIDE SEQUENCE [LARGE SCALE GENOMIC DNA]</scope>
    <source>
        <strain evidence="1">CG22_combo_CG10-13_8_21_14_all_39_12</strain>
    </source>
</reference>
<name>A0A2H0BH11_UNCKA</name>
<dbReference type="PANTHER" id="PTHR11669">
    <property type="entry name" value="REPLICATION FACTOR C / DNA POLYMERASE III GAMMA-TAU SUBUNIT"/>
    <property type="match status" value="1"/>
</dbReference>
<evidence type="ECO:0000313" key="1">
    <source>
        <dbReference type="EMBL" id="PIP56966.1"/>
    </source>
</evidence>
<organism evidence="1 2">
    <name type="scientific">candidate division WWE3 bacterium CG22_combo_CG10-13_8_21_14_all_39_12</name>
    <dbReference type="NCBI Taxonomy" id="1975094"/>
    <lineage>
        <taxon>Bacteria</taxon>
        <taxon>Katanobacteria</taxon>
    </lineage>
</organism>
<dbReference type="PANTHER" id="PTHR11669:SF8">
    <property type="entry name" value="DNA POLYMERASE III SUBUNIT DELTA"/>
    <property type="match status" value="1"/>
</dbReference>
<dbReference type="EMBL" id="PCSU01000003">
    <property type="protein sequence ID" value="PIP56966.1"/>
    <property type="molecule type" value="Genomic_DNA"/>
</dbReference>
<dbReference type="Pfam" id="PF13177">
    <property type="entry name" value="DNA_pol3_delta2"/>
    <property type="match status" value="1"/>
</dbReference>